<proteinExistence type="evidence at transcript level"/>
<dbReference type="EMBL" id="BT148005">
    <property type="protein sequence ID" value="AFK47799.1"/>
    <property type="molecule type" value="mRNA"/>
</dbReference>
<evidence type="ECO:0000313" key="1">
    <source>
        <dbReference type="EMBL" id="AFK47799.1"/>
    </source>
</evidence>
<name>I3T5K7_LOTJA</name>
<sequence>MVPLTHVPFPLSTRCHCWPPSPFLLPLNTTAPPPHRGCIVCSAHEPPPYTKAPTMATPNSHEHASTTATAGHHRHASFHERTITSSPIFKAEVIFPQSFPFSCFSPLTQRTNKVAYVKGFKPMLLVFHLVKF</sequence>
<protein>
    <submittedName>
        <fullName evidence="1">Uncharacterized protein</fullName>
    </submittedName>
</protein>
<dbReference type="AlphaFoldDB" id="I3T5K7"/>
<accession>I3T5K7</accession>
<reference evidence="1" key="1">
    <citation type="submission" date="2012-05" db="EMBL/GenBank/DDBJ databases">
        <authorList>
            <person name="Krishnakumar V."/>
            <person name="Cheung F."/>
            <person name="Xiao Y."/>
            <person name="Chan A."/>
            <person name="Moskal W.A."/>
            <person name="Town C.D."/>
        </authorList>
    </citation>
    <scope>NUCLEOTIDE SEQUENCE</scope>
</reference>
<organism evidence="1">
    <name type="scientific">Lotus japonicus</name>
    <name type="common">Lotus corniculatus var. japonicus</name>
    <dbReference type="NCBI Taxonomy" id="34305"/>
    <lineage>
        <taxon>Eukaryota</taxon>
        <taxon>Viridiplantae</taxon>
        <taxon>Streptophyta</taxon>
        <taxon>Embryophyta</taxon>
        <taxon>Tracheophyta</taxon>
        <taxon>Spermatophyta</taxon>
        <taxon>Magnoliopsida</taxon>
        <taxon>eudicotyledons</taxon>
        <taxon>Gunneridae</taxon>
        <taxon>Pentapetalae</taxon>
        <taxon>rosids</taxon>
        <taxon>fabids</taxon>
        <taxon>Fabales</taxon>
        <taxon>Fabaceae</taxon>
        <taxon>Papilionoideae</taxon>
        <taxon>50 kb inversion clade</taxon>
        <taxon>NPAAA clade</taxon>
        <taxon>Hologalegina</taxon>
        <taxon>robinioid clade</taxon>
        <taxon>Loteae</taxon>
        <taxon>Lotus</taxon>
    </lineage>
</organism>